<dbReference type="GO" id="GO:0000166">
    <property type="term" value="F:nucleotide binding"/>
    <property type="evidence" value="ECO:0007669"/>
    <property type="project" value="UniProtKB-KW"/>
</dbReference>
<dbReference type="AlphaFoldDB" id="A0A6M3MB60"/>
<comment type="similarity">
    <text evidence="1">Belongs to the ribonucleoside diphosphate reductase class-2 family.</text>
</comment>
<organism evidence="8">
    <name type="scientific">viral metagenome</name>
    <dbReference type="NCBI Taxonomy" id="1070528"/>
    <lineage>
        <taxon>unclassified sequences</taxon>
        <taxon>metagenomes</taxon>
        <taxon>organismal metagenomes</taxon>
    </lineage>
</organism>
<proteinExistence type="inferred from homology"/>
<protein>
    <recommendedName>
        <fullName evidence="2">ribonucleoside-diphosphate reductase</fullName>
        <ecNumber evidence="2">1.17.4.1</ecNumber>
    </recommendedName>
</protein>
<evidence type="ECO:0000256" key="1">
    <source>
        <dbReference type="ARBA" id="ARBA00007405"/>
    </source>
</evidence>
<evidence type="ECO:0000256" key="2">
    <source>
        <dbReference type="ARBA" id="ARBA00012274"/>
    </source>
</evidence>
<dbReference type="GO" id="GO:0071897">
    <property type="term" value="P:DNA biosynthetic process"/>
    <property type="evidence" value="ECO:0007669"/>
    <property type="project" value="UniProtKB-KW"/>
</dbReference>
<keyword evidence="4" id="KW-0547">Nucleotide-binding</keyword>
<keyword evidence="3" id="KW-0237">DNA synthesis</keyword>
<dbReference type="EMBL" id="MT143754">
    <property type="protein sequence ID" value="QJB02042.1"/>
    <property type="molecule type" value="Genomic_DNA"/>
</dbReference>
<sequence length="129" mass="14358">MTATHHPLPIDRTGRTFRFEITTTEEHPRTVDGYFIINTYEDGTPGELFIHMDKTGSTVSGLLDCWAITVSIALQHGVPLDAICHKLSGIRFPPEGKSPSLTNNGERHEVSSIVDLICRRLLGWMGEEV</sequence>
<dbReference type="EMBL" id="MT143705">
    <property type="protein sequence ID" value="QJB01066.1"/>
    <property type="molecule type" value="Genomic_DNA"/>
</dbReference>
<accession>A0A6M3MB60</accession>
<reference evidence="8" key="1">
    <citation type="submission" date="2020-03" db="EMBL/GenBank/DDBJ databases">
        <title>The deep terrestrial virosphere.</title>
        <authorList>
            <person name="Holmfeldt K."/>
            <person name="Nilsson E."/>
            <person name="Simone D."/>
            <person name="Lopez-Fernandez M."/>
            <person name="Wu X."/>
            <person name="de Brujin I."/>
            <person name="Lundin D."/>
            <person name="Andersson A."/>
            <person name="Bertilsson S."/>
            <person name="Dopson M."/>
        </authorList>
    </citation>
    <scope>NUCLEOTIDE SEQUENCE</scope>
    <source>
        <strain evidence="7">MM171A00145</strain>
        <strain evidence="8">MM171B01529</strain>
    </source>
</reference>
<dbReference type="InterPro" id="IPR024434">
    <property type="entry name" value="TSCPD_dom"/>
</dbReference>
<comment type="catalytic activity">
    <reaction evidence="5">
        <text>a 2'-deoxyribonucleoside 5'-diphosphate + [thioredoxin]-disulfide + H2O = a ribonucleoside 5'-diphosphate + [thioredoxin]-dithiol</text>
        <dbReference type="Rhea" id="RHEA:23252"/>
        <dbReference type="Rhea" id="RHEA-COMP:10698"/>
        <dbReference type="Rhea" id="RHEA-COMP:10700"/>
        <dbReference type="ChEBI" id="CHEBI:15377"/>
        <dbReference type="ChEBI" id="CHEBI:29950"/>
        <dbReference type="ChEBI" id="CHEBI:50058"/>
        <dbReference type="ChEBI" id="CHEBI:57930"/>
        <dbReference type="ChEBI" id="CHEBI:73316"/>
        <dbReference type="EC" id="1.17.4.1"/>
    </reaction>
</comment>
<evidence type="ECO:0000313" key="8">
    <source>
        <dbReference type="EMBL" id="QJB02042.1"/>
    </source>
</evidence>
<evidence type="ECO:0000256" key="4">
    <source>
        <dbReference type="ARBA" id="ARBA00022741"/>
    </source>
</evidence>
<gene>
    <name evidence="7" type="ORF">MM171A00145_0003</name>
    <name evidence="8" type="ORF">MM171B01529_0002</name>
</gene>
<evidence type="ECO:0000256" key="5">
    <source>
        <dbReference type="ARBA" id="ARBA00047754"/>
    </source>
</evidence>
<name>A0A6M3MB60_9ZZZZ</name>
<dbReference type="Pfam" id="PF12637">
    <property type="entry name" value="TSCPD"/>
    <property type="match status" value="1"/>
</dbReference>
<evidence type="ECO:0000259" key="6">
    <source>
        <dbReference type="Pfam" id="PF12637"/>
    </source>
</evidence>
<feature type="domain" description="TSCPD" evidence="6">
    <location>
        <begin position="30"/>
        <end position="121"/>
    </location>
</feature>
<dbReference type="GO" id="GO:0004748">
    <property type="term" value="F:ribonucleoside-diphosphate reductase activity, thioredoxin disulfide as acceptor"/>
    <property type="evidence" value="ECO:0007669"/>
    <property type="project" value="UniProtKB-EC"/>
</dbReference>
<evidence type="ECO:0000256" key="3">
    <source>
        <dbReference type="ARBA" id="ARBA00022634"/>
    </source>
</evidence>
<evidence type="ECO:0000313" key="7">
    <source>
        <dbReference type="EMBL" id="QJB01066.1"/>
    </source>
</evidence>
<dbReference type="EC" id="1.17.4.1" evidence="2"/>